<evidence type="ECO:0000256" key="4">
    <source>
        <dbReference type="ARBA" id="ARBA00022989"/>
    </source>
</evidence>
<dbReference type="PANTHER" id="PTHR47371:SF3">
    <property type="entry name" value="PHOSPHOGLYCEROL TRANSFERASE I"/>
    <property type="match status" value="1"/>
</dbReference>
<dbReference type="InterPro" id="IPR050448">
    <property type="entry name" value="OpgB/LTA_synthase_biosynth"/>
</dbReference>
<evidence type="ECO:0000256" key="1">
    <source>
        <dbReference type="ARBA" id="ARBA00004651"/>
    </source>
</evidence>
<feature type="transmembrane region" description="Helical" evidence="6">
    <location>
        <begin position="146"/>
        <end position="170"/>
    </location>
</feature>
<evidence type="ECO:0000256" key="3">
    <source>
        <dbReference type="ARBA" id="ARBA00022692"/>
    </source>
</evidence>
<keyword evidence="4 6" id="KW-1133">Transmembrane helix</keyword>
<dbReference type="Gene3D" id="3.40.720.10">
    <property type="entry name" value="Alkaline Phosphatase, subunit A"/>
    <property type="match status" value="1"/>
</dbReference>
<protein>
    <recommendedName>
        <fullName evidence="7">Sulfatase N-terminal domain-containing protein</fullName>
    </recommendedName>
</protein>
<feature type="transmembrane region" description="Helical" evidence="6">
    <location>
        <begin position="97"/>
        <end position="113"/>
    </location>
</feature>
<proteinExistence type="predicted"/>
<evidence type="ECO:0000259" key="7">
    <source>
        <dbReference type="Pfam" id="PF00884"/>
    </source>
</evidence>
<dbReference type="GO" id="GO:0005886">
    <property type="term" value="C:plasma membrane"/>
    <property type="evidence" value="ECO:0007669"/>
    <property type="project" value="UniProtKB-SubCell"/>
</dbReference>
<dbReference type="SUPFAM" id="SSF53649">
    <property type="entry name" value="Alkaline phosphatase-like"/>
    <property type="match status" value="1"/>
</dbReference>
<organism evidence="8 9">
    <name type="scientific">Rhizobium rhizogenes NBRC 13257</name>
    <dbReference type="NCBI Taxonomy" id="1220581"/>
    <lineage>
        <taxon>Bacteria</taxon>
        <taxon>Pseudomonadati</taxon>
        <taxon>Pseudomonadota</taxon>
        <taxon>Alphaproteobacteria</taxon>
        <taxon>Hyphomicrobiales</taxon>
        <taxon>Rhizobiaceae</taxon>
        <taxon>Rhizobium/Agrobacterium group</taxon>
        <taxon>Rhizobium</taxon>
    </lineage>
</organism>
<reference evidence="8 9" key="1">
    <citation type="submission" date="2014-05" db="EMBL/GenBank/DDBJ databases">
        <title>Whole genome shotgun sequence of Rhizobium rhizogenes NBRC 13257.</title>
        <authorList>
            <person name="Katano-Makiyama Y."/>
            <person name="Hosoyama A."/>
            <person name="Hashimoto M."/>
            <person name="Hosoyama Y."/>
            <person name="Noguchi M."/>
            <person name="Tsuchikane K."/>
            <person name="Kimura A."/>
            <person name="Ohji S."/>
            <person name="Ichikawa N."/>
            <person name="Yamazoe A."/>
            <person name="Fujita N."/>
        </authorList>
    </citation>
    <scope>NUCLEOTIDE SEQUENCE [LARGE SCALE GENOMIC DNA]</scope>
    <source>
        <strain evidence="8 9">NBRC 13257</strain>
    </source>
</reference>
<dbReference type="AlphaFoldDB" id="A0AA87U647"/>
<dbReference type="Proteomes" id="UP000026941">
    <property type="component" value="Unassembled WGS sequence"/>
</dbReference>
<evidence type="ECO:0000256" key="2">
    <source>
        <dbReference type="ARBA" id="ARBA00022475"/>
    </source>
</evidence>
<sequence>MIAPVSSPALAGKPAILQKLGTARQQSAVLRQILSLLLTFLSSLLIVIAVEWVARGELTDVPAYLFSANQPAFTTIGIVMLLMLVLDALFGRAHQSILVVAPLVLIPAFLSSQKQHYLSDPLYPSDFLFARQIMELMPVMVRERPWTAVALAFGIIALVAALALLWRYAWRHAATLSRKARVMRLSVCLPLAALFVSQMDATQYSFIREKLRIIPIVWDQKENYSYNGFIIAFSLNLPMADVKVPAGYGPDAMDAIPARNYGYLSGPRRKPDVIMLMSESFWDPTRLSNLTFTPDPMPTIRAAQSGQVFSPEFGGMTANVEFEALTGFSNAFLPYGSIPYQQYVRKPMPSLATFFRGQGYAARALHPFSGWFWNRNEVYKAFGFEEFHTEDTMPPMEKRGIFASDDSLMKEIMHEGDEMDRPFFFFAVTLQGHGPYEPNRYAENTVDIKGDLTDADRDTLATYAQGVHESDQSLKMLMDWASKRDRETIIVLWGDHLPPLGSVYPNTGYMPEQVASRKAPLDIMKREHETPLVIWSSKKGVRKDVGTISPSQLPYHILKTAGYEHPFYTGFLGRVQKKYNIIDRYQLATRDNQTFPDWSRNEQNLDPMMRDYRYLQHDMMFGREYGLDRFFPSHAWLVNQGS</sequence>
<keyword evidence="2" id="KW-1003">Cell membrane</keyword>
<feature type="transmembrane region" description="Helical" evidence="6">
    <location>
        <begin position="72"/>
        <end position="90"/>
    </location>
</feature>
<evidence type="ECO:0000313" key="9">
    <source>
        <dbReference type="Proteomes" id="UP000026941"/>
    </source>
</evidence>
<comment type="caution">
    <text evidence="8">The sequence shown here is derived from an EMBL/GenBank/DDBJ whole genome shotgun (WGS) entry which is preliminary data.</text>
</comment>
<comment type="subcellular location">
    <subcellularLocation>
        <location evidence="1">Cell membrane</location>
        <topology evidence="1">Multi-pass membrane protein</topology>
    </subcellularLocation>
</comment>
<name>A0AA87U647_RHIRH</name>
<evidence type="ECO:0000313" key="8">
    <source>
        <dbReference type="EMBL" id="GAJ91138.1"/>
    </source>
</evidence>
<keyword evidence="3 6" id="KW-0812">Transmembrane</keyword>
<feature type="domain" description="Sulfatase N-terminal" evidence="7">
    <location>
        <begin position="271"/>
        <end position="563"/>
    </location>
</feature>
<dbReference type="CDD" id="cd16015">
    <property type="entry name" value="LTA_synthase"/>
    <property type="match status" value="1"/>
</dbReference>
<gene>
    <name evidence="8" type="ORF">RRH01S_01_06110</name>
</gene>
<accession>A0AA87U647</accession>
<feature type="transmembrane region" description="Helical" evidence="6">
    <location>
        <begin position="182"/>
        <end position="199"/>
    </location>
</feature>
<evidence type="ECO:0000256" key="6">
    <source>
        <dbReference type="SAM" id="Phobius"/>
    </source>
</evidence>
<evidence type="ECO:0000256" key="5">
    <source>
        <dbReference type="ARBA" id="ARBA00023136"/>
    </source>
</evidence>
<keyword evidence="5 6" id="KW-0472">Membrane</keyword>
<dbReference type="InterPro" id="IPR017850">
    <property type="entry name" value="Alkaline_phosphatase_core_sf"/>
</dbReference>
<feature type="transmembrane region" description="Helical" evidence="6">
    <location>
        <begin position="33"/>
        <end position="52"/>
    </location>
</feature>
<dbReference type="RefSeq" id="WP_012651630.1">
    <property type="nucleotide sequence ID" value="NZ_BAYX01000001.1"/>
</dbReference>
<dbReference type="PANTHER" id="PTHR47371">
    <property type="entry name" value="LIPOTEICHOIC ACID SYNTHASE"/>
    <property type="match status" value="1"/>
</dbReference>
<dbReference type="InterPro" id="IPR000917">
    <property type="entry name" value="Sulfatase_N"/>
</dbReference>
<dbReference type="EMBL" id="BAYX01000001">
    <property type="protein sequence ID" value="GAJ91138.1"/>
    <property type="molecule type" value="Genomic_DNA"/>
</dbReference>
<dbReference type="Pfam" id="PF00884">
    <property type="entry name" value="Sulfatase"/>
    <property type="match status" value="1"/>
</dbReference>